<dbReference type="InterPro" id="IPR003594">
    <property type="entry name" value="HATPase_dom"/>
</dbReference>
<dbReference type="InterPro" id="IPR036890">
    <property type="entry name" value="HATPase_C_sf"/>
</dbReference>
<organism evidence="6 7">
    <name type="scientific">Massilia cavernae</name>
    <dbReference type="NCBI Taxonomy" id="2320864"/>
    <lineage>
        <taxon>Bacteria</taxon>
        <taxon>Pseudomonadati</taxon>
        <taxon>Pseudomonadota</taxon>
        <taxon>Betaproteobacteria</taxon>
        <taxon>Burkholderiales</taxon>
        <taxon>Oxalobacteraceae</taxon>
        <taxon>Telluria group</taxon>
        <taxon>Massilia</taxon>
    </lineage>
</organism>
<keyword evidence="7" id="KW-1185">Reference proteome</keyword>
<dbReference type="EC" id="2.7.13.3" evidence="2"/>
<dbReference type="EMBL" id="QYUP01000150">
    <property type="protein sequence ID" value="RJG11298.1"/>
    <property type="molecule type" value="Genomic_DNA"/>
</dbReference>
<keyword evidence="3" id="KW-0597">Phosphoprotein</keyword>
<dbReference type="GO" id="GO:0000155">
    <property type="term" value="F:phosphorelay sensor kinase activity"/>
    <property type="evidence" value="ECO:0007669"/>
    <property type="project" value="InterPro"/>
</dbReference>
<dbReference type="InterPro" id="IPR036097">
    <property type="entry name" value="HisK_dim/P_sf"/>
</dbReference>
<accession>A0A418XFR8</accession>
<dbReference type="SUPFAM" id="SSF55781">
    <property type="entry name" value="GAF domain-like"/>
    <property type="match status" value="2"/>
</dbReference>
<comment type="caution">
    <text evidence="6">The sequence shown here is derived from an EMBL/GenBank/DDBJ whole genome shotgun (WGS) entry which is preliminary data.</text>
</comment>
<dbReference type="Gene3D" id="1.10.287.130">
    <property type="match status" value="1"/>
</dbReference>
<dbReference type="PROSITE" id="PS50109">
    <property type="entry name" value="HIS_KIN"/>
    <property type="match status" value="1"/>
</dbReference>
<dbReference type="Pfam" id="PF13185">
    <property type="entry name" value="GAF_2"/>
    <property type="match status" value="2"/>
</dbReference>
<dbReference type="SMART" id="SM00387">
    <property type="entry name" value="HATPase_c"/>
    <property type="match status" value="1"/>
</dbReference>
<dbReference type="AlphaFoldDB" id="A0A418XFR8"/>
<evidence type="ECO:0000313" key="7">
    <source>
        <dbReference type="Proteomes" id="UP000284006"/>
    </source>
</evidence>
<reference evidence="6 7" key="1">
    <citation type="submission" date="2018-09" db="EMBL/GenBank/DDBJ databases">
        <authorList>
            <person name="Zhu H."/>
        </authorList>
    </citation>
    <scope>NUCLEOTIDE SEQUENCE [LARGE SCALE GENOMIC DNA]</scope>
    <source>
        <strain evidence="6 7">K1S02-61</strain>
    </source>
</reference>
<gene>
    <name evidence="6" type="ORF">D3872_20160</name>
</gene>
<evidence type="ECO:0000256" key="2">
    <source>
        <dbReference type="ARBA" id="ARBA00012438"/>
    </source>
</evidence>
<dbReference type="PRINTS" id="PR00344">
    <property type="entry name" value="BCTRLSENSOR"/>
</dbReference>
<dbReference type="PANTHER" id="PTHR43065:SF47">
    <property type="match status" value="1"/>
</dbReference>
<dbReference type="SUPFAM" id="SSF47384">
    <property type="entry name" value="Homodimeric domain of signal transducing histidine kinase"/>
    <property type="match status" value="1"/>
</dbReference>
<dbReference type="InterPro" id="IPR004358">
    <property type="entry name" value="Sig_transdc_His_kin-like_C"/>
</dbReference>
<evidence type="ECO:0000313" key="6">
    <source>
        <dbReference type="EMBL" id="RJG11298.1"/>
    </source>
</evidence>
<evidence type="ECO:0000256" key="4">
    <source>
        <dbReference type="SAM" id="Coils"/>
    </source>
</evidence>
<comment type="catalytic activity">
    <reaction evidence="1">
        <text>ATP + protein L-histidine = ADP + protein N-phospho-L-histidine.</text>
        <dbReference type="EC" id="2.7.13.3"/>
    </reaction>
</comment>
<sequence>MESRLKRLEAVQSMVLEIAQLSTTCVDITEFIRAVHRSLGRIMYAANFYVALSNREDGSVRFVYFVDERDETPDPNEKVMLATANESPTAWVLLNRRNLVMTADENNALGGEDGNGWGHGSMAEHWMGCPLLDQQQQALGAIVIQSYAPEYTYSDEDQALFSLIANHVSNALQGLQSMDRLEKAVQERTALLAHEVAERRRAESVQHALYEIANLSASAIESNQLSASLHRIISELVVADNFLIALYHPESGDISIPYFVDQKHGDAPASNAAYGLSMSSYVLASKKATLHDGPGFAKLVADGVVDEPLGCTDIASWMGAPMLVNDQAYGVIIVQSYDPAILYTATDLELLAFMASHVAVALARMQADLATIAAKENLENRNAALNSALTALQEAQSELVRQEKLASLGRLVAGVAHEINTPLGICVTATSHLVQELKLTREELAAGEITEDSLQQFLDIVDQSLRIMTTNTQRAAALVRSFKQVAVDQSSDDIRTFRLKSYLDEVLLSLQPKLKGRPVKVEVACAADIHLESFPGAVSQIVTNMIMNSLVHGYERTQAGQIRIEVALEDEMVVFDYSDDGAGMDEEVLGKLFDPFFTTRRGQGGSGLGAHILYNLVTGPLGGTVRVESAPGKGLRYYLKFPRSRREVKEKLAA</sequence>
<dbReference type="InterPro" id="IPR005467">
    <property type="entry name" value="His_kinase_dom"/>
</dbReference>
<dbReference type="SMART" id="SM00065">
    <property type="entry name" value="GAF"/>
    <property type="match status" value="2"/>
</dbReference>
<dbReference type="SMART" id="SM00388">
    <property type="entry name" value="HisKA"/>
    <property type="match status" value="1"/>
</dbReference>
<dbReference type="Gene3D" id="3.30.450.40">
    <property type="match status" value="2"/>
</dbReference>
<dbReference type="OrthoDB" id="9812260at2"/>
<evidence type="ECO:0000259" key="5">
    <source>
        <dbReference type="PROSITE" id="PS50109"/>
    </source>
</evidence>
<dbReference type="Proteomes" id="UP000284006">
    <property type="component" value="Unassembled WGS sequence"/>
</dbReference>
<dbReference type="SUPFAM" id="SSF55874">
    <property type="entry name" value="ATPase domain of HSP90 chaperone/DNA topoisomerase II/histidine kinase"/>
    <property type="match status" value="1"/>
</dbReference>
<dbReference type="CDD" id="cd00082">
    <property type="entry name" value="HisKA"/>
    <property type="match status" value="1"/>
</dbReference>
<feature type="domain" description="Histidine kinase" evidence="5">
    <location>
        <begin position="414"/>
        <end position="645"/>
    </location>
</feature>
<dbReference type="RefSeq" id="WP_119812498.1">
    <property type="nucleotide sequence ID" value="NZ_QYUP01000150.1"/>
</dbReference>
<protein>
    <recommendedName>
        <fullName evidence="2">histidine kinase</fullName>
        <ecNumber evidence="2">2.7.13.3</ecNumber>
    </recommendedName>
</protein>
<keyword evidence="4" id="KW-0175">Coiled coil</keyword>
<feature type="coiled-coil region" evidence="4">
    <location>
        <begin position="375"/>
        <end position="405"/>
    </location>
</feature>
<dbReference type="InterPro" id="IPR003661">
    <property type="entry name" value="HisK_dim/P_dom"/>
</dbReference>
<dbReference type="PANTHER" id="PTHR43065">
    <property type="entry name" value="SENSOR HISTIDINE KINASE"/>
    <property type="match status" value="1"/>
</dbReference>
<proteinExistence type="predicted"/>
<dbReference type="Pfam" id="PF02518">
    <property type="entry name" value="HATPase_c"/>
    <property type="match status" value="1"/>
</dbReference>
<evidence type="ECO:0000256" key="1">
    <source>
        <dbReference type="ARBA" id="ARBA00000085"/>
    </source>
</evidence>
<dbReference type="InterPro" id="IPR029016">
    <property type="entry name" value="GAF-like_dom_sf"/>
</dbReference>
<evidence type="ECO:0000256" key="3">
    <source>
        <dbReference type="ARBA" id="ARBA00022553"/>
    </source>
</evidence>
<dbReference type="InterPro" id="IPR003018">
    <property type="entry name" value="GAF"/>
</dbReference>
<dbReference type="Gene3D" id="3.30.565.10">
    <property type="entry name" value="Histidine kinase-like ATPase, C-terminal domain"/>
    <property type="match status" value="1"/>
</dbReference>
<name>A0A418XFR8_9BURK</name>